<dbReference type="InParanoid" id="A0A1X7V576"/>
<accession>A0A1X7V576</accession>
<reference evidence="3" key="1">
    <citation type="submission" date="2017-05" db="UniProtKB">
        <authorList>
            <consortium name="EnsemblMetazoa"/>
        </authorList>
    </citation>
    <scope>IDENTIFICATION</scope>
</reference>
<feature type="region of interest" description="Disordered" evidence="1">
    <location>
        <begin position="63"/>
        <end position="113"/>
    </location>
</feature>
<evidence type="ECO:0000313" key="3">
    <source>
        <dbReference type="EnsemblMetazoa" id="Aqu2.1.34984_001"/>
    </source>
</evidence>
<organism evidence="3">
    <name type="scientific">Amphimedon queenslandica</name>
    <name type="common">Sponge</name>
    <dbReference type="NCBI Taxonomy" id="400682"/>
    <lineage>
        <taxon>Eukaryota</taxon>
        <taxon>Metazoa</taxon>
        <taxon>Porifera</taxon>
        <taxon>Demospongiae</taxon>
        <taxon>Heteroscleromorpha</taxon>
        <taxon>Haplosclerida</taxon>
        <taxon>Niphatidae</taxon>
        <taxon>Amphimedon</taxon>
    </lineage>
</organism>
<feature type="compositionally biased region" description="Basic and acidic residues" evidence="1">
    <location>
        <begin position="72"/>
        <end position="93"/>
    </location>
</feature>
<dbReference type="EnsemblMetazoa" id="Aqu2.1.34984_001">
    <property type="protein sequence ID" value="Aqu2.1.34984_001"/>
    <property type="gene ID" value="Aqu2.1.34984"/>
</dbReference>
<evidence type="ECO:0000259" key="2">
    <source>
        <dbReference type="PROSITE" id="PS00028"/>
    </source>
</evidence>
<proteinExistence type="predicted"/>
<evidence type="ECO:0000256" key="1">
    <source>
        <dbReference type="SAM" id="MobiDB-lite"/>
    </source>
</evidence>
<dbReference type="AlphaFoldDB" id="A0A1X7V576"/>
<dbReference type="PROSITE" id="PS00028">
    <property type="entry name" value="ZINC_FINGER_C2H2_1"/>
    <property type="match status" value="1"/>
</dbReference>
<dbReference type="InterPro" id="IPR013087">
    <property type="entry name" value="Znf_C2H2_type"/>
</dbReference>
<name>A0A1X7V576_AMPQE</name>
<feature type="domain" description="C2H2-type" evidence="2">
    <location>
        <begin position="3"/>
        <end position="26"/>
    </location>
</feature>
<protein>
    <recommendedName>
        <fullName evidence="2">C2H2-type domain-containing protein</fullName>
    </recommendedName>
</protein>
<sequence length="581" mass="66603">MDCPFHDCSEKFHILRAYLSHVRLVHEGSLIRCNLGLHCTTSGRSFRKFTTFRDHVYAHHGHATGTNSIHNEASDKASREVSDDNENRNRGDDGNGPLQDDFNGPLDDDVNEEPDINLEDITALWVLKLREMYKLPVSTVEDLVHDMEGFILRILSDLTANLKQFEPNVSGILNKYYGIFADVKSGYKQNKVIKERFHVVEPIEVTLGSRWKVTGTSRRRRKKRVNDTIMYVPILENIERIMQDNETFSQIQSPHFSTDGYKRDFCDGALSVFYYTLANYNNRSQLRHIHLAAIALTSVIKRYSMASVLEYIVSDIKKLEEGHQINLNGRQIEIKGSIAAVSADNPASSSLGGFKEGGRANRGCRHCMISDLSSEFSERNLVLRTQEEHLSHCQSVASDDRASREYGVNSTSPLLKLKYFNMCNGGLIPDVLIEDHHEEFVRLYPFVAVTPKMHYMVHMPRLMMLYGPLVKLWTMRFEAKHHCNIANGHQQLLDIEGNDIQMVKWMRAGTILIKKPCLLLSEVSDFPSFVLLKYIYVHKNDIYYVRERYNTLMSVANVKPKLNSSTNYPSQIKTNITINYN</sequence>
<dbReference type="OrthoDB" id="10044445at2759"/>